<sequence>MSMSKASRLSRGDKRRNDRLSRFRGIVRRDYAVVAIDLATTKQVVAVVDHDSRILARRTFRCAPRQLATAIEWSRTAATAAGFEGIVVACEPTGHRWKTVRDLAAAVGVQMVCVQPIAVARARETEDLTHDKSDDKDALLIARLTTQLHIYLPEAADEQWTRLRHLGVRRAQQLTRRGAAQQQARDLLEGAWPNALDCAGQPLRSVTWLAAMTVIGCTPATLTTLGGREQAVAWLRDQVRAELPSWGGRRVTTRILVAVVDAAFATQTTIGEAGALERARYALADFHHARTACEEVEAAMIEVLTGLGLHQLAGSIPGVSAVSVAAILAETGDLTRFDSARAVVKHAGLCPRENSSGNYRGTTRISGRGRPLLRVAAWRAAFAALTHNEVYATRYRHLTTRQANTLKPNQARVAIAAALLRQLFIVITTATPWNPDIAAGRTRPAERTAA</sequence>
<feature type="domain" description="Transposase IS110-like N-terminal" evidence="1">
    <location>
        <begin position="34"/>
        <end position="193"/>
    </location>
</feature>
<dbReference type="RefSeq" id="WP_101822585.1">
    <property type="nucleotide sequence ID" value="NZ_PKJC01000029.1"/>
</dbReference>
<evidence type="ECO:0000259" key="2">
    <source>
        <dbReference type="Pfam" id="PF02371"/>
    </source>
</evidence>
<proteinExistence type="predicted"/>
<dbReference type="PANTHER" id="PTHR33055">
    <property type="entry name" value="TRANSPOSASE FOR INSERTION SEQUENCE ELEMENT IS1111A"/>
    <property type="match status" value="1"/>
</dbReference>
<dbReference type="GO" id="GO:0006313">
    <property type="term" value="P:DNA transposition"/>
    <property type="evidence" value="ECO:0007669"/>
    <property type="project" value="InterPro"/>
</dbReference>
<evidence type="ECO:0000259" key="1">
    <source>
        <dbReference type="Pfam" id="PF01548"/>
    </source>
</evidence>
<dbReference type="InterPro" id="IPR003346">
    <property type="entry name" value="Transposase_20"/>
</dbReference>
<dbReference type="GO" id="GO:0003677">
    <property type="term" value="F:DNA binding"/>
    <property type="evidence" value="ECO:0007669"/>
    <property type="project" value="InterPro"/>
</dbReference>
<dbReference type="PANTHER" id="PTHR33055:SF3">
    <property type="entry name" value="PUTATIVE TRANSPOSASE FOR IS117-RELATED"/>
    <property type="match status" value="1"/>
</dbReference>
<evidence type="ECO:0000313" key="3">
    <source>
        <dbReference type="EMBL" id="PKZ63226.1"/>
    </source>
</evidence>
<name>A0A2I1R266_9ACTN</name>
<protein>
    <submittedName>
        <fullName evidence="3">Uncharacterized protein</fullName>
    </submittedName>
</protein>
<organism evidence="3 4">
    <name type="scientific">Gordonia terrae</name>
    <dbReference type="NCBI Taxonomy" id="2055"/>
    <lineage>
        <taxon>Bacteria</taxon>
        <taxon>Bacillati</taxon>
        <taxon>Actinomycetota</taxon>
        <taxon>Actinomycetes</taxon>
        <taxon>Mycobacteriales</taxon>
        <taxon>Gordoniaceae</taxon>
        <taxon>Gordonia</taxon>
    </lineage>
</organism>
<dbReference type="EMBL" id="PKJC01000029">
    <property type="protein sequence ID" value="PKZ63226.1"/>
    <property type="molecule type" value="Genomic_DNA"/>
</dbReference>
<reference evidence="3 4" key="1">
    <citation type="submission" date="2017-12" db="EMBL/GenBank/DDBJ databases">
        <title>Phylogenetic diversity of female urinary microbiome.</title>
        <authorList>
            <person name="Thomas-White K."/>
            <person name="Wolfe A.J."/>
        </authorList>
    </citation>
    <scope>NUCLEOTIDE SEQUENCE [LARGE SCALE GENOMIC DNA]</scope>
    <source>
        <strain evidence="3 4">UMB0777</strain>
    </source>
</reference>
<accession>A0A2I1R266</accession>
<feature type="domain" description="Transposase IS116/IS110/IS902 C-terminal" evidence="2">
    <location>
        <begin position="312"/>
        <end position="395"/>
    </location>
</feature>
<comment type="caution">
    <text evidence="3">The sequence shown here is derived from an EMBL/GenBank/DDBJ whole genome shotgun (WGS) entry which is preliminary data.</text>
</comment>
<dbReference type="InterPro" id="IPR002525">
    <property type="entry name" value="Transp_IS110-like_N"/>
</dbReference>
<dbReference type="AlphaFoldDB" id="A0A2I1R266"/>
<dbReference type="InterPro" id="IPR047650">
    <property type="entry name" value="Transpos_IS110"/>
</dbReference>
<dbReference type="Pfam" id="PF01548">
    <property type="entry name" value="DEDD_Tnp_IS110"/>
    <property type="match status" value="1"/>
</dbReference>
<dbReference type="GO" id="GO:0004803">
    <property type="term" value="F:transposase activity"/>
    <property type="evidence" value="ECO:0007669"/>
    <property type="project" value="InterPro"/>
</dbReference>
<gene>
    <name evidence="3" type="ORF">CYJ73_23030</name>
</gene>
<dbReference type="Proteomes" id="UP000234662">
    <property type="component" value="Unassembled WGS sequence"/>
</dbReference>
<evidence type="ECO:0000313" key="4">
    <source>
        <dbReference type="Proteomes" id="UP000234662"/>
    </source>
</evidence>
<dbReference type="NCBIfam" id="NF033542">
    <property type="entry name" value="transpos_IS110"/>
    <property type="match status" value="1"/>
</dbReference>
<dbReference type="Pfam" id="PF02371">
    <property type="entry name" value="Transposase_20"/>
    <property type="match status" value="1"/>
</dbReference>